<dbReference type="GO" id="GO:0007165">
    <property type="term" value="P:signal transduction"/>
    <property type="evidence" value="ECO:0007669"/>
    <property type="project" value="TreeGrafter"/>
</dbReference>
<dbReference type="PROSITE" id="PS00107">
    <property type="entry name" value="PROTEIN_KINASE_ATP"/>
    <property type="match status" value="1"/>
</dbReference>
<dbReference type="AlphaFoldDB" id="A0A9Q0FXX7"/>
<keyword evidence="2 5" id="KW-0547">Nucleotide-binding</keyword>
<gene>
    <name evidence="9" type="ORF">Tsubulata_029154</name>
</gene>
<dbReference type="PROSITE" id="PS00108">
    <property type="entry name" value="PROTEIN_KINASE_ST"/>
    <property type="match status" value="1"/>
</dbReference>
<dbReference type="GO" id="GO:0005524">
    <property type="term" value="F:ATP binding"/>
    <property type="evidence" value="ECO:0007669"/>
    <property type="project" value="UniProtKB-UniRule"/>
</dbReference>
<feature type="binding site" evidence="5">
    <location>
        <position position="32"/>
    </location>
    <ligand>
        <name>ATP</name>
        <dbReference type="ChEBI" id="CHEBI:30616"/>
    </ligand>
</feature>
<dbReference type="SMART" id="SM00220">
    <property type="entry name" value="S_TKc"/>
    <property type="match status" value="1"/>
</dbReference>
<keyword evidence="6" id="KW-0723">Serine/threonine-protein kinase</keyword>
<keyword evidence="4 5" id="KW-0067">ATP-binding</keyword>
<reference evidence="9" key="1">
    <citation type="submission" date="2022-02" db="EMBL/GenBank/DDBJ databases">
        <authorList>
            <person name="Henning P.M."/>
            <person name="McCubbin A.G."/>
            <person name="Shore J.S."/>
        </authorList>
    </citation>
    <scope>NUCLEOTIDE SEQUENCE</scope>
    <source>
        <strain evidence="9">F60SS</strain>
        <tissue evidence="9">Leaves</tissue>
    </source>
</reference>
<evidence type="ECO:0000313" key="10">
    <source>
        <dbReference type="Proteomes" id="UP001141552"/>
    </source>
</evidence>
<evidence type="ECO:0000256" key="3">
    <source>
        <dbReference type="ARBA" id="ARBA00022777"/>
    </source>
</evidence>
<dbReference type="GO" id="GO:0004674">
    <property type="term" value="F:protein serine/threonine kinase activity"/>
    <property type="evidence" value="ECO:0007669"/>
    <property type="project" value="UniProtKB-KW"/>
</dbReference>
<dbReference type="PANTHER" id="PTHR48011">
    <property type="entry name" value="CCR4-NOT TRANSCRIPTIONAL COMPLEX SUBUNIT CAF120-RELATED"/>
    <property type="match status" value="1"/>
</dbReference>
<proteinExistence type="inferred from homology"/>
<organism evidence="9 10">
    <name type="scientific">Turnera subulata</name>
    <dbReference type="NCBI Taxonomy" id="218843"/>
    <lineage>
        <taxon>Eukaryota</taxon>
        <taxon>Viridiplantae</taxon>
        <taxon>Streptophyta</taxon>
        <taxon>Embryophyta</taxon>
        <taxon>Tracheophyta</taxon>
        <taxon>Spermatophyta</taxon>
        <taxon>Magnoliopsida</taxon>
        <taxon>eudicotyledons</taxon>
        <taxon>Gunneridae</taxon>
        <taxon>Pentapetalae</taxon>
        <taxon>rosids</taxon>
        <taxon>fabids</taxon>
        <taxon>Malpighiales</taxon>
        <taxon>Passifloraceae</taxon>
        <taxon>Turnera</taxon>
    </lineage>
</organism>
<dbReference type="SUPFAM" id="SSF56112">
    <property type="entry name" value="Protein kinase-like (PK-like)"/>
    <property type="match status" value="1"/>
</dbReference>
<keyword evidence="7" id="KW-0812">Transmembrane</keyword>
<accession>A0A9Q0FXX7</accession>
<evidence type="ECO:0000256" key="2">
    <source>
        <dbReference type="ARBA" id="ARBA00022741"/>
    </source>
</evidence>
<evidence type="ECO:0000256" key="1">
    <source>
        <dbReference type="ARBA" id="ARBA00022679"/>
    </source>
</evidence>
<name>A0A9Q0FXX7_9ROSI</name>
<dbReference type="PROSITE" id="PS50011">
    <property type="entry name" value="PROTEIN_KINASE_DOM"/>
    <property type="match status" value="1"/>
</dbReference>
<feature type="transmembrane region" description="Helical" evidence="7">
    <location>
        <begin position="451"/>
        <end position="474"/>
    </location>
</feature>
<protein>
    <recommendedName>
        <fullName evidence="8">Protein kinase domain-containing protein</fullName>
    </recommendedName>
</protein>
<reference evidence="9" key="2">
    <citation type="journal article" date="2023" name="Plants (Basel)">
        <title>Annotation of the Turnera subulata (Passifloraceae) Draft Genome Reveals the S-Locus Evolved after the Divergence of Turneroideae from Passifloroideae in a Stepwise Manner.</title>
        <authorList>
            <person name="Henning P.M."/>
            <person name="Roalson E.H."/>
            <person name="Mir W."/>
            <person name="McCubbin A.G."/>
            <person name="Shore J.S."/>
        </authorList>
    </citation>
    <scope>NUCLEOTIDE SEQUENCE</scope>
    <source>
        <strain evidence="9">F60SS</strain>
    </source>
</reference>
<keyword evidence="7" id="KW-1133">Transmembrane helix</keyword>
<dbReference type="PANTHER" id="PTHR48011:SF6">
    <property type="entry name" value="PROTEIN KINASE DOMAIN-CONTAINING PROTEIN"/>
    <property type="match status" value="1"/>
</dbReference>
<dbReference type="OrthoDB" id="275301at2759"/>
<evidence type="ECO:0000256" key="7">
    <source>
        <dbReference type="SAM" id="Phobius"/>
    </source>
</evidence>
<evidence type="ECO:0000313" key="9">
    <source>
        <dbReference type="EMBL" id="KAJ4838745.1"/>
    </source>
</evidence>
<evidence type="ECO:0000256" key="6">
    <source>
        <dbReference type="RuleBase" id="RU000304"/>
    </source>
</evidence>
<sequence length="481" mass="53244">MAWTRGQTIGRGSSATVSIATVNESGQVFAVKSMELLQSDSLRREQSILSTLRFPQIIAYKGWDVTSEINGKHLYNLFLEYAPGGTLVDAIHEHGGCLEESVVRSYTRAILMGLDHLHSIGIVHCDIKGRNILVGGGGGAKIADFGCAKRVNINDEPSAKGCKVMPIGGTPMYMAPEVARGEQQSFPADVWALGCTVVEMATGQAPWFNIPDDPVSALYQIGFSGNVPDIPGFMSKQAKDFLSKCFKVDPLERWPARELLKHDFVKEELNSESKELNSFRTDSPTSVLYQGLWDDDSIGKPDSACSSINNISSDPPLQRMQELIMQGGGKLPDWSGDGDTDWVTVRSDDSIEEQEVVFTRTQDCCNLVYAKDCVCNRGTYMLWVNGKYNLVLPYQPKSLSGINMCKSTTAICNNTCSHRCQRKILLIPCGKDVFNFDNEIVYVLFPSLQSYTSLVTVESLYFVFGYIAIFKTLYGNHRYLS</sequence>
<dbReference type="InterPro" id="IPR008271">
    <property type="entry name" value="Ser/Thr_kinase_AS"/>
</dbReference>
<comment type="caution">
    <text evidence="9">The sequence shown here is derived from an EMBL/GenBank/DDBJ whole genome shotgun (WGS) entry which is preliminary data.</text>
</comment>
<dbReference type="Gene3D" id="1.10.510.10">
    <property type="entry name" value="Transferase(Phosphotransferase) domain 1"/>
    <property type="match status" value="1"/>
</dbReference>
<evidence type="ECO:0000259" key="8">
    <source>
        <dbReference type="PROSITE" id="PS50011"/>
    </source>
</evidence>
<dbReference type="InterPro" id="IPR052751">
    <property type="entry name" value="Plant_MAPKKK"/>
</dbReference>
<keyword evidence="1" id="KW-0808">Transferase</keyword>
<dbReference type="InterPro" id="IPR000719">
    <property type="entry name" value="Prot_kinase_dom"/>
</dbReference>
<keyword evidence="7" id="KW-0472">Membrane</keyword>
<dbReference type="CDD" id="cd06606">
    <property type="entry name" value="STKc_MAPKKK"/>
    <property type="match status" value="1"/>
</dbReference>
<evidence type="ECO:0000256" key="5">
    <source>
        <dbReference type="PROSITE-ProRule" id="PRU10141"/>
    </source>
</evidence>
<keyword evidence="10" id="KW-1185">Reference proteome</keyword>
<dbReference type="Proteomes" id="UP001141552">
    <property type="component" value="Unassembled WGS sequence"/>
</dbReference>
<dbReference type="EMBL" id="JAKUCV010003487">
    <property type="protein sequence ID" value="KAJ4838745.1"/>
    <property type="molecule type" value="Genomic_DNA"/>
</dbReference>
<keyword evidence="3" id="KW-0418">Kinase</keyword>
<dbReference type="Pfam" id="PF00069">
    <property type="entry name" value="Pkinase"/>
    <property type="match status" value="1"/>
</dbReference>
<comment type="similarity">
    <text evidence="6">Belongs to the protein kinase superfamily.</text>
</comment>
<evidence type="ECO:0000256" key="4">
    <source>
        <dbReference type="ARBA" id="ARBA00022840"/>
    </source>
</evidence>
<dbReference type="InterPro" id="IPR017441">
    <property type="entry name" value="Protein_kinase_ATP_BS"/>
</dbReference>
<dbReference type="InterPro" id="IPR011009">
    <property type="entry name" value="Kinase-like_dom_sf"/>
</dbReference>
<feature type="domain" description="Protein kinase" evidence="8">
    <location>
        <begin position="3"/>
        <end position="265"/>
    </location>
</feature>